<proteinExistence type="predicted"/>
<dbReference type="PANTHER" id="PTHR47170">
    <property type="entry name" value="MALONYL-COA ACP TRANSACYLASE, ACP-BINDING"/>
    <property type="match status" value="1"/>
</dbReference>
<gene>
    <name evidence="1" type="ORF">METZ01_LOCUS53949</name>
</gene>
<dbReference type="AlphaFoldDB" id="A0A381SAG8"/>
<dbReference type="EMBL" id="UINC01002868">
    <property type="protein sequence ID" value="SVA01095.1"/>
    <property type="molecule type" value="Genomic_DNA"/>
</dbReference>
<sequence>MGREFYESSSESKKLFDGAEEILGFDIADLCFNGPSEKLMLTENVQPALLIHSTIALNML</sequence>
<organism evidence="1">
    <name type="scientific">marine metagenome</name>
    <dbReference type="NCBI Taxonomy" id="408172"/>
    <lineage>
        <taxon>unclassified sequences</taxon>
        <taxon>metagenomes</taxon>
        <taxon>ecological metagenomes</taxon>
    </lineage>
</organism>
<accession>A0A381SAG8</accession>
<dbReference type="InterPro" id="IPR016035">
    <property type="entry name" value="Acyl_Trfase/lysoPLipase"/>
</dbReference>
<reference evidence="1" key="1">
    <citation type="submission" date="2018-05" db="EMBL/GenBank/DDBJ databases">
        <authorList>
            <person name="Lanie J.A."/>
            <person name="Ng W.-L."/>
            <person name="Kazmierczak K.M."/>
            <person name="Andrzejewski T.M."/>
            <person name="Davidsen T.M."/>
            <person name="Wayne K.J."/>
            <person name="Tettelin H."/>
            <person name="Glass J.I."/>
            <person name="Rusch D."/>
            <person name="Podicherti R."/>
            <person name="Tsui H.-C.T."/>
            <person name="Winkler M.E."/>
        </authorList>
    </citation>
    <scope>NUCLEOTIDE SEQUENCE</scope>
</reference>
<dbReference type="GO" id="GO:0016740">
    <property type="term" value="F:transferase activity"/>
    <property type="evidence" value="ECO:0007669"/>
    <property type="project" value="InterPro"/>
</dbReference>
<dbReference type="Gene3D" id="3.40.366.10">
    <property type="entry name" value="Malonyl-Coenzyme A Acyl Carrier Protein, domain 2"/>
    <property type="match status" value="1"/>
</dbReference>
<dbReference type="InterPro" id="IPR052760">
    <property type="entry name" value="Mitochondrial_malonyltrans"/>
</dbReference>
<evidence type="ECO:0000313" key="1">
    <source>
        <dbReference type="EMBL" id="SVA01095.1"/>
    </source>
</evidence>
<protein>
    <submittedName>
        <fullName evidence="1">Uncharacterized protein</fullName>
    </submittedName>
</protein>
<dbReference type="SUPFAM" id="SSF52151">
    <property type="entry name" value="FabD/lysophospholipase-like"/>
    <property type="match status" value="1"/>
</dbReference>
<feature type="non-terminal residue" evidence="1">
    <location>
        <position position="60"/>
    </location>
</feature>
<name>A0A381SAG8_9ZZZZ</name>
<dbReference type="InterPro" id="IPR001227">
    <property type="entry name" value="Ac_transferase_dom_sf"/>
</dbReference>
<dbReference type="PANTHER" id="PTHR47170:SF2">
    <property type="entry name" value="MALONYL-COA:ACP TRANSACYLASE (MAT) DOMAIN-CONTAINING PROTEIN"/>
    <property type="match status" value="1"/>
</dbReference>